<dbReference type="EMBL" id="CAJVPY010001523">
    <property type="protein sequence ID" value="CAG8525435.1"/>
    <property type="molecule type" value="Genomic_DNA"/>
</dbReference>
<evidence type="ECO:0000313" key="2">
    <source>
        <dbReference type="EMBL" id="CAG8525435.1"/>
    </source>
</evidence>
<protein>
    <submittedName>
        <fullName evidence="2">11276_t:CDS:1</fullName>
    </submittedName>
</protein>
<gene>
    <name evidence="2" type="ORF">DERYTH_LOCUS4083</name>
</gene>
<dbReference type="AlphaFoldDB" id="A0A9N9ADN9"/>
<keyword evidence="3" id="KW-1185">Reference proteome</keyword>
<evidence type="ECO:0000256" key="1">
    <source>
        <dbReference type="SAM" id="MobiDB-lite"/>
    </source>
</evidence>
<proteinExistence type="predicted"/>
<dbReference type="OrthoDB" id="2441993at2759"/>
<accession>A0A9N9ADN9</accession>
<reference evidence="2" key="1">
    <citation type="submission" date="2021-06" db="EMBL/GenBank/DDBJ databases">
        <authorList>
            <person name="Kallberg Y."/>
            <person name="Tangrot J."/>
            <person name="Rosling A."/>
        </authorList>
    </citation>
    <scope>NUCLEOTIDE SEQUENCE</scope>
    <source>
        <strain evidence="2">MA453B</strain>
    </source>
</reference>
<evidence type="ECO:0000313" key="3">
    <source>
        <dbReference type="Proteomes" id="UP000789405"/>
    </source>
</evidence>
<sequence>MNQTTNQIIGVQPQNNNGRLQRLQNIGGPRNANSQVPRIPNIGMPPLRTQNNVNLFTSNFTAVQHDLINGTDPFTRMQGVENLPPQSPQLSAVLFLGVSFP</sequence>
<name>A0A9N9ADN9_9GLOM</name>
<dbReference type="Proteomes" id="UP000789405">
    <property type="component" value="Unassembled WGS sequence"/>
</dbReference>
<comment type="caution">
    <text evidence="2">The sequence shown here is derived from an EMBL/GenBank/DDBJ whole genome shotgun (WGS) entry which is preliminary data.</text>
</comment>
<feature type="compositionally biased region" description="Low complexity" evidence="1">
    <location>
        <begin position="12"/>
        <end position="25"/>
    </location>
</feature>
<feature type="region of interest" description="Disordered" evidence="1">
    <location>
        <begin position="1"/>
        <end position="45"/>
    </location>
</feature>
<organism evidence="2 3">
    <name type="scientific">Dentiscutata erythropus</name>
    <dbReference type="NCBI Taxonomy" id="1348616"/>
    <lineage>
        <taxon>Eukaryota</taxon>
        <taxon>Fungi</taxon>
        <taxon>Fungi incertae sedis</taxon>
        <taxon>Mucoromycota</taxon>
        <taxon>Glomeromycotina</taxon>
        <taxon>Glomeromycetes</taxon>
        <taxon>Diversisporales</taxon>
        <taxon>Gigasporaceae</taxon>
        <taxon>Dentiscutata</taxon>
    </lineage>
</organism>